<dbReference type="SMART" id="SM00368">
    <property type="entry name" value="LRR_RI"/>
    <property type="match status" value="4"/>
</dbReference>
<dbReference type="Proteomes" id="UP000800035">
    <property type="component" value="Unassembled WGS sequence"/>
</dbReference>
<dbReference type="Gene3D" id="3.80.10.10">
    <property type="entry name" value="Ribonuclease Inhibitor"/>
    <property type="match status" value="2"/>
</dbReference>
<gene>
    <name evidence="1" type="ORF">CC80DRAFT_520893</name>
</gene>
<sequence length="559" mass="61502">MDAPRRRTANPEAAALANQIAQLLYPDMENSIGAIIAYEKDIVKLRRLVIKQRKRAIHEATERKELMNWDKRIVKQGPWDPNSDPVSLNGAPSLPMPVKIAEPETLEPFFEHLALDGSVEKSSTERAAVEATEIEEPYYNIKSLEFEKGVVYSDHRMDLCKMVVGPTNIGNLMNSLKTNTFITHFLLGNNIIGPHGAKCIADFVKEHPNRMDTWYLAGNCIDTGSFKLLVDEWVTSTSVTNIWLKRNPLMSTAAHDLFRLITQTPNLRTLDLDQTELGDAGVAELFTKLASHVPENPLPLRHIYLNAVGIGEKASAAIAEFLATPHCMLDALYASSNPMGNHGTIALAAGLKKNESLTRLALASIGLSDDGAIALCEALTNHPKISTLDLGQHFATQDLGSRYNWLTDHTAPSLLSLLHTTPLTYLNLGAQPLTHTALNTLLLAIPGSTILLYFSAKTIFPQSRTASAIKAGQEHVRLLKAANAHLAANVQRVYDGMSYGEFLAEEKRWVVSDRKDVRKIDSVYRNRDAGLARKGVGRLEKLWGKGDVALEGVMGGVVR</sequence>
<keyword evidence="2" id="KW-1185">Reference proteome</keyword>
<organism evidence="1 2">
    <name type="scientific">Byssothecium circinans</name>
    <dbReference type="NCBI Taxonomy" id="147558"/>
    <lineage>
        <taxon>Eukaryota</taxon>
        <taxon>Fungi</taxon>
        <taxon>Dikarya</taxon>
        <taxon>Ascomycota</taxon>
        <taxon>Pezizomycotina</taxon>
        <taxon>Dothideomycetes</taxon>
        <taxon>Pleosporomycetidae</taxon>
        <taxon>Pleosporales</taxon>
        <taxon>Massarineae</taxon>
        <taxon>Massarinaceae</taxon>
        <taxon>Byssothecium</taxon>
    </lineage>
</organism>
<accession>A0A6A5TIZ9</accession>
<evidence type="ECO:0000313" key="1">
    <source>
        <dbReference type="EMBL" id="KAF1948917.1"/>
    </source>
</evidence>
<dbReference type="AlphaFoldDB" id="A0A6A5TIZ9"/>
<dbReference type="Pfam" id="PF13516">
    <property type="entry name" value="LRR_6"/>
    <property type="match status" value="2"/>
</dbReference>
<dbReference type="InterPro" id="IPR001611">
    <property type="entry name" value="Leu-rich_rpt"/>
</dbReference>
<dbReference type="SUPFAM" id="SSF52047">
    <property type="entry name" value="RNI-like"/>
    <property type="match status" value="1"/>
</dbReference>
<protein>
    <submittedName>
        <fullName evidence="1">RNI-like protein</fullName>
    </submittedName>
</protein>
<dbReference type="PANTHER" id="PTHR24113">
    <property type="entry name" value="RAN GTPASE-ACTIVATING PROTEIN 1"/>
    <property type="match status" value="1"/>
</dbReference>
<dbReference type="GO" id="GO:0005096">
    <property type="term" value="F:GTPase activator activity"/>
    <property type="evidence" value="ECO:0007669"/>
    <property type="project" value="InterPro"/>
</dbReference>
<name>A0A6A5TIZ9_9PLEO</name>
<dbReference type="InterPro" id="IPR027038">
    <property type="entry name" value="RanGap"/>
</dbReference>
<reference evidence="1" key="1">
    <citation type="journal article" date="2020" name="Stud. Mycol.">
        <title>101 Dothideomycetes genomes: a test case for predicting lifestyles and emergence of pathogens.</title>
        <authorList>
            <person name="Haridas S."/>
            <person name="Albert R."/>
            <person name="Binder M."/>
            <person name="Bloem J."/>
            <person name="Labutti K."/>
            <person name="Salamov A."/>
            <person name="Andreopoulos B."/>
            <person name="Baker S."/>
            <person name="Barry K."/>
            <person name="Bills G."/>
            <person name="Bluhm B."/>
            <person name="Cannon C."/>
            <person name="Castanera R."/>
            <person name="Culley D."/>
            <person name="Daum C."/>
            <person name="Ezra D."/>
            <person name="Gonzalez J."/>
            <person name="Henrissat B."/>
            <person name="Kuo A."/>
            <person name="Liang C."/>
            <person name="Lipzen A."/>
            <person name="Lutzoni F."/>
            <person name="Magnuson J."/>
            <person name="Mondo S."/>
            <person name="Nolan M."/>
            <person name="Ohm R."/>
            <person name="Pangilinan J."/>
            <person name="Park H.-J."/>
            <person name="Ramirez L."/>
            <person name="Alfaro M."/>
            <person name="Sun H."/>
            <person name="Tritt A."/>
            <person name="Yoshinaga Y."/>
            <person name="Zwiers L.-H."/>
            <person name="Turgeon B."/>
            <person name="Goodwin S."/>
            <person name="Spatafora J."/>
            <person name="Crous P."/>
            <person name="Grigoriev I."/>
        </authorList>
    </citation>
    <scope>NUCLEOTIDE SEQUENCE</scope>
    <source>
        <strain evidence="1">CBS 675.92</strain>
    </source>
</reference>
<proteinExistence type="predicted"/>
<evidence type="ECO:0000313" key="2">
    <source>
        <dbReference type="Proteomes" id="UP000800035"/>
    </source>
</evidence>
<dbReference type="EMBL" id="ML977046">
    <property type="protein sequence ID" value="KAF1948917.1"/>
    <property type="molecule type" value="Genomic_DNA"/>
</dbReference>
<dbReference type="InterPro" id="IPR032675">
    <property type="entry name" value="LRR_dom_sf"/>
</dbReference>
<dbReference type="OrthoDB" id="333024at2759"/>